<dbReference type="Proteomes" id="UP000887159">
    <property type="component" value="Unassembled WGS sequence"/>
</dbReference>
<accession>A0A8X6V1D1</accession>
<gene>
    <name evidence="1" type="ORF">TNCV_3222591</name>
</gene>
<protein>
    <submittedName>
        <fullName evidence="1">Uncharacterized protein</fullName>
    </submittedName>
</protein>
<evidence type="ECO:0000313" key="2">
    <source>
        <dbReference type="Proteomes" id="UP000887159"/>
    </source>
</evidence>
<evidence type="ECO:0000313" key="1">
    <source>
        <dbReference type="EMBL" id="GFX91098.1"/>
    </source>
</evidence>
<sequence>MQFWAKVKPKQSSPIVPKIGGEVSQRETSTPTTFPRIEMSLNLLNLMTIQLLEHKHGLRILILKLNIHTLQRSEETRSASHKSTKNTLFTLLTTRFSCTALRLLLWVLG</sequence>
<proteinExistence type="predicted"/>
<keyword evidence="2" id="KW-1185">Reference proteome</keyword>
<dbReference type="AlphaFoldDB" id="A0A8X6V1D1"/>
<organism evidence="1 2">
    <name type="scientific">Trichonephila clavipes</name>
    <name type="common">Golden silk orbweaver</name>
    <name type="synonym">Nephila clavipes</name>
    <dbReference type="NCBI Taxonomy" id="2585209"/>
    <lineage>
        <taxon>Eukaryota</taxon>
        <taxon>Metazoa</taxon>
        <taxon>Ecdysozoa</taxon>
        <taxon>Arthropoda</taxon>
        <taxon>Chelicerata</taxon>
        <taxon>Arachnida</taxon>
        <taxon>Araneae</taxon>
        <taxon>Araneomorphae</taxon>
        <taxon>Entelegynae</taxon>
        <taxon>Araneoidea</taxon>
        <taxon>Nephilidae</taxon>
        <taxon>Trichonephila</taxon>
    </lineage>
</organism>
<comment type="caution">
    <text evidence="1">The sequence shown here is derived from an EMBL/GenBank/DDBJ whole genome shotgun (WGS) entry which is preliminary data.</text>
</comment>
<reference evidence="1" key="1">
    <citation type="submission" date="2020-08" db="EMBL/GenBank/DDBJ databases">
        <title>Multicomponent nature underlies the extraordinary mechanical properties of spider dragline silk.</title>
        <authorList>
            <person name="Kono N."/>
            <person name="Nakamura H."/>
            <person name="Mori M."/>
            <person name="Yoshida Y."/>
            <person name="Ohtoshi R."/>
            <person name="Malay A.D."/>
            <person name="Moran D.A.P."/>
            <person name="Tomita M."/>
            <person name="Numata K."/>
            <person name="Arakawa K."/>
        </authorList>
    </citation>
    <scope>NUCLEOTIDE SEQUENCE</scope>
</reference>
<dbReference type="EMBL" id="BMAU01021118">
    <property type="protein sequence ID" value="GFX91098.1"/>
    <property type="molecule type" value="Genomic_DNA"/>
</dbReference>
<name>A0A8X6V1D1_TRICX</name>